<dbReference type="STRING" id="1673428.CPM_1901"/>
<dbReference type="UniPathway" id="UPA00070">
    <property type="reaction ID" value="UER00119"/>
</dbReference>
<dbReference type="EC" id="2.4.2.10" evidence="2 6"/>
<dbReference type="PANTHER" id="PTHR19278:SF9">
    <property type="entry name" value="URIDINE 5'-MONOPHOSPHATE SYNTHASE"/>
    <property type="match status" value="1"/>
</dbReference>
<comment type="cofactor">
    <cofactor evidence="6">
        <name>Mg(2+)</name>
        <dbReference type="ChEBI" id="CHEBI:18420"/>
    </cofactor>
</comment>
<dbReference type="OrthoDB" id="9089at2157"/>
<evidence type="ECO:0000313" key="9">
    <source>
        <dbReference type="EMBL" id="SJK85676.1"/>
    </source>
</evidence>
<evidence type="ECO:0000256" key="4">
    <source>
        <dbReference type="ARBA" id="ARBA00022679"/>
    </source>
</evidence>
<dbReference type="EMBL" id="LT671858">
    <property type="protein sequence ID" value="SIM87967.1"/>
    <property type="molecule type" value="Genomic_DNA"/>
</dbReference>
<evidence type="ECO:0000313" key="10">
    <source>
        <dbReference type="Proteomes" id="UP000187822"/>
    </source>
</evidence>
<dbReference type="GO" id="GO:0019856">
    <property type="term" value="P:pyrimidine nucleobase biosynthetic process"/>
    <property type="evidence" value="ECO:0007669"/>
    <property type="project" value="TreeGrafter"/>
</dbReference>
<dbReference type="CDD" id="cd06223">
    <property type="entry name" value="PRTases_typeI"/>
    <property type="match status" value="1"/>
</dbReference>
<feature type="binding site" evidence="6">
    <location>
        <position position="83"/>
    </location>
    <ligand>
        <name>5-phospho-alpha-D-ribose 1-diphosphate</name>
        <dbReference type="ChEBI" id="CHEBI:58017"/>
        <note>ligand shared between dimeric partners</note>
    </ligand>
</feature>
<dbReference type="InterPro" id="IPR023031">
    <property type="entry name" value="OPRT"/>
</dbReference>
<evidence type="ECO:0000256" key="2">
    <source>
        <dbReference type="ARBA" id="ARBA00011971"/>
    </source>
</evidence>
<feature type="binding site" evidence="6">
    <location>
        <position position="140"/>
    </location>
    <ligand>
        <name>orotate</name>
        <dbReference type="ChEBI" id="CHEBI:30839"/>
    </ligand>
</feature>
<organism evidence="8 11">
    <name type="scientific">Cuniculiplasma divulgatum</name>
    <dbReference type="NCBI Taxonomy" id="1673428"/>
    <lineage>
        <taxon>Archaea</taxon>
        <taxon>Methanobacteriati</taxon>
        <taxon>Thermoplasmatota</taxon>
        <taxon>Thermoplasmata</taxon>
        <taxon>Thermoplasmatales</taxon>
        <taxon>Cuniculiplasmataceae</taxon>
        <taxon>Cuniculiplasma</taxon>
    </lineage>
</organism>
<dbReference type="GO" id="GO:0044205">
    <property type="term" value="P:'de novo' UMP biosynthetic process"/>
    <property type="evidence" value="ECO:0007669"/>
    <property type="project" value="UniProtKB-UniRule"/>
</dbReference>
<protein>
    <recommendedName>
        <fullName evidence="2 6">Orotate phosphoribosyltransferase</fullName>
        <shortName evidence="6">OPRT</shortName>
        <shortName evidence="6">OPRTase</shortName>
        <ecNumber evidence="2 6">2.4.2.10</ecNumber>
    </recommendedName>
</protein>
<dbReference type="Gene3D" id="3.40.50.2020">
    <property type="match status" value="1"/>
</dbReference>
<dbReference type="GO" id="GO:0004588">
    <property type="term" value="F:orotate phosphoribosyltransferase activity"/>
    <property type="evidence" value="ECO:0007669"/>
    <property type="project" value="UniProtKB-UniRule"/>
</dbReference>
<evidence type="ECO:0000256" key="6">
    <source>
        <dbReference type="HAMAP-Rule" id="MF_01208"/>
    </source>
</evidence>
<accession>A0A1N5WUH5</accession>
<evidence type="ECO:0000256" key="5">
    <source>
        <dbReference type="ARBA" id="ARBA00022975"/>
    </source>
</evidence>
<feature type="binding site" evidence="6">
    <location>
        <position position="112"/>
    </location>
    <ligand>
        <name>orotate</name>
        <dbReference type="ChEBI" id="CHEBI:30839"/>
    </ligand>
</feature>
<dbReference type="EMBL" id="LT719092">
    <property type="protein sequence ID" value="SJK85676.1"/>
    <property type="molecule type" value="Genomic_DNA"/>
</dbReference>
<gene>
    <name evidence="6" type="primary">pyrE</name>
    <name evidence="9" type="ORF">CPM_1901</name>
    <name evidence="8" type="ORF">CSP5_1963</name>
</gene>
<dbReference type="SUPFAM" id="SSF53271">
    <property type="entry name" value="PRTase-like"/>
    <property type="match status" value="1"/>
</dbReference>
<sequence length="167" mass="18541">MLKELLIEENAVKKGNFTLTSGKQSEYYVDIKDACARPHIMKEIVHEVVKKLNAKVVAGVELGAVPIVIGVSYQMNIPYLIIRKESKHGMKKLIIGNPEKGSEVNIIEDVVTTGNSVLKAVNLLRDNGCIVNRAITVVDREEGGYELLRDNGVELISLVKLKEIFQK</sequence>
<dbReference type="NCBIfam" id="TIGR00336">
    <property type="entry name" value="pyrE"/>
    <property type="match status" value="1"/>
</dbReference>
<reference evidence="9" key="3">
    <citation type="submission" date="2016-06" db="EMBL/GenBank/DDBJ databases">
        <authorList>
            <person name="Olsen C.W."/>
            <person name="Carey S."/>
            <person name="Hinshaw L."/>
            <person name="Karasin A.I."/>
        </authorList>
    </citation>
    <scope>NUCLEOTIDE SEQUENCE [LARGE SCALE GENOMIC DNA]</scope>
    <source>
        <strain evidence="9">PM4</strain>
    </source>
</reference>
<feature type="binding site" evidence="6">
    <location>
        <position position="87"/>
    </location>
    <ligand>
        <name>5-phospho-alpha-D-ribose 1-diphosphate</name>
        <dbReference type="ChEBI" id="CHEBI:58017"/>
        <note>ligand shared between dimeric partners</note>
    </ligand>
</feature>
<comment type="function">
    <text evidence="6">Catalyzes the transfer of a ribosyl phosphate group from 5-phosphoribose 1-diphosphate to orotate, leading to the formation of orotidine monophosphate (OMP).</text>
</comment>
<evidence type="ECO:0000256" key="3">
    <source>
        <dbReference type="ARBA" id="ARBA00022676"/>
    </source>
</evidence>
<dbReference type="GeneID" id="41589199"/>
<evidence type="ECO:0000259" key="7">
    <source>
        <dbReference type="Pfam" id="PF00156"/>
    </source>
</evidence>
<evidence type="ECO:0000313" key="11">
    <source>
        <dbReference type="Proteomes" id="UP000195607"/>
    </source>
</evidence>
<dbReference type="AlphaFoldDB" id="A0A1N5WUH5"/>
<dbReference type="KEGG" id="cdiv:CPM_1901"/>
<comment type="catalytic activity">
    <reaction evidence="6">
        <text>orotidine 5'-phosphate + diphosphate = orotate + 5-phospho-alpha-D-ribose 1-diphosphate</text>
        <dbReference type="Rhea" id="RHEA:10380"/>
        <dbReference type="ChEBI" id="CHEBI:30839"/>
        <dbReference type="ChEBI" id="CHEBI:33019"/>
        <dbReference type="ChEBI" id="CHEBI:57538"/>
        <dbReference type="ChEBI" id="CHEBI:58017"/>
        <dbReference type="EC" id="2.4.2.10"/>
    </reaction>
</comment>
<evidence type="ECO:0000313" key="8">
    <source>
        <dbReference type="EMBL" id="SIM87967.1"/>
    </source>
</evidence>
<name>A0A1N5WUH5_9ARCH</name>
<keyword evidence="10" id="KW-1185">Reference proteome</keyword>
<dbReference type="InterPro" id="IPR029057">
    <property type="entry name" value="PRTase-like"/>
</dbReference>
<comment type="pathway">
    <text evidence="1 6">Pyrimidine metabolism; UMP biosynthesis via de novo pathway; UMP from orotate: step 1/2.</text>
</comment>
<comment type="similarity">
    <text evidence="6">Belongs to the purine/pyrimidine phosphoribosyltransferase family. PyrE subfamily.</text>
</comment>
<dbReference type="PANTHER" id="PTHR19278">
    <property type="entry name" value="OROTATE PHOSPHORIBOSYLTRANSFERASE"/>
    <property type="match status" value="1"/>
</dbReference>
<dbReference type="HAMAP" id="MF_01208">
    <property type="entry name" value="PyrE"/>
    <property type="match status" value="1"/>
</dbReference>
<keyword evidence="6" id="KW-0460">Magnesium</keyword>
<proteinExistence type="inferred from homology"/>
<dbReference type="Pfam" id="PF00156">
    <property type="entry name" value="Pribosyltran"/>
    <property type="match status" value="1"/>
</dbReference>
<keyword evidence="5 6" id="KW-0665">Pyrimidine biosynthesis</keyword>
<dbReference type="Proteomes" id="UP000187822">
    <property type="component" value="Chromosome I"/>
</dbReference>
<keyword evidence="4 6" id="KW-0808">Transferase</keyword>
<dbReference type="GO" id="GO:0000287">
    <property type="term" value="F:magnesium ion binding"/>
    <property type="evidence" value="ECO:0007669"/>
    <property type="project" value="UniProtKB-UniRule"/>
</dbReference>
<comment type="subunit">
    <text evidence="6">Homodimer.</text>
</comment>
<dbReference type="InterPro" id="IPR000836">
    <property type="entry name" value="PRTase_dom"/>
</dbReference>
<feature type="binding site" evidence="6">
    <location>
        <position position="88"/>
    </location>
    <ligand>
        <name>5-phospho-alpha-D-ribose 1-diphosphate</name>
        <dbReference type="ChEBI" id="CHEBI:58017"/>
        <note>ligand shared between dimeric partners</note>
    </ligand>
</feature>
<evidence type="ECO:0000256" key="1">
    <source>
        <dbReference type="ARBA" id="ARBA00004889"/>
    </source>
</evidence>
<reference evidence="8 11" key="1">
    <citation type="submission" date="2016-04" db="EMBL/GenBank/DDBJ databases">
        <authorList>
            <person name="Evans L.H."/>
            <person name="Alamgir A."/>
            <person name="Owens N."/>
            <person name="Weber N.D."/>
            <person name="Virtaneva K."/>
            <person name="Barbian K."/>
            <person name="Babar A."/>
            <person name="Rosenke K."/>
        </authorList>
    </citation>
    <scope>NUCLEOTIDE SEQUENCE [LARGE SCALE GENOMIC DNA]</scope>
    <source>
        <strain evidence="8">S5</strain>
        <strain evidence="11">S5(T) (JCM 30642 \VKM B-2941)</strain>
    </source>
</reference>
<dbReference type="InterPro" id="IPR004467">
    <property type="entry name" value="Or_phspho_trans_dom"/>
</dbReference>
<feature type="domain" description="Phosphoribosyltransferase" evidence="7">
    <location>
        <begin position="40"/>
        <end position="145"/>
    </location>
</feature>
<feature type="binding site" description="in other chain" evidence="6">
    <location>
        <begin position="108"/>
        <end position="116"/>
    </location>
    <ligand>
        <name>5-phospho-alpha-D-ribose 1-diphosphate</name>
        <dbReference type="ChEBI" id="CHEBI:58017"/>
        <note>ligand shared between dimeric partners</note>
    </ligand>
</feature>
<feature type="binding site" description="in other chain" evidence="6">
    <location>
        <position position="84"/>
    </location>
    <ligand>
        <name>5-phospho-alpha-D-ribose 1-diphosphate</name>
        <dbReference type="ChEBI" id="CHEBI:58017"/>
        <note>ligand shared between dimeric partners</note>
    </ligand>
</feature>
<dbReference type="RefSeq" id="WP_021789666.1">
    <property type="nucleotide sequence ID" value="NZ_LT671858.1"/>
</dbReference>
<keyword evidence="3 6" id="KW-0328">Glycosyltransferase</keyword>
<dbReference type="Proteomes" id="UP000195607">
    <property type="component" value="Chromosome I"/>
</dbReference>
<reference evidence="10" key="2">
    <citation type="submission" date="2016-06" db="EMBL/GenBank/DDBJ databases">
        <authorList>
            <person name="Toshchakov V.S."/>
        </authorList>
    </citation>
    <scope>NUCLEOTIDE SEQUENCE [LARGE SCALE GENOMIC DNA]</scope>
    <source>
        <strain>PM4 (JCM 30641</strain>
        <strain evidence="10">\VKM B-2940)</strain>
    </source>
</reference>